<keyword evidence="2" id="KW-0472">Membrane</keyword>
<evidence type="ECO:0000256" key="1">
    <source>
        <dbReference type="SAM" id="MobiDB-lite"/>
    </source>
</evidence>
<dbReference type="GO" id="GO:0009103">
    <property type="term" value="P:lipopolysaccharide biosynthetic process"/>
    <property type="evidence" value="ECO:0007669"/>
    <property type="project" value="TreeGrafter"/>
</dbReference>
<protein>
    <recommendedName>
        <fullName evidence="3">Acyltransferase 3 domain-containing protein</fullName>
    </recommendedName>
</protein>
<feature type="transmembrane region" description="Helical" evidence="2">
    <location>
        <begin position="360"/>
        <end position="379"/>
    </location>
</feature>
<feature type="transmembrane region" description="Helical" evidence="2">
    <location>
        <begin position="131"/>
        <end position="149"/>
    </location>
</feature>
<dbReference type="Proteomes" id="UP000653480">
    <property type="component" value="Unassembled WGS sequence"/>
</dbReference>
<dbReference type="GO" id="GO:0016747">
    <property type="term" value="F:acyltransferase activity, transferring groups other than amino-acyl groups"/>
    <property type="evidence" value="ECO:0007669"/>
    <property type="project" value="InterPro"/>
</dbReference>
<feature type="transmembrane region" description="Helical" evidence="2">
    <location>
        <begin position="262"/>
        <end position="280"/>
    </location>
</feature>
<keyword evidence="2" id="KW-1133">Transmembrane helix</keyword>
<feature type="transmembrane region" description="Helical" evidence="2">
    <location>
        <begin position="169"/>
        <end position="187"/>
    </location>
</feature>
<dbReference type="EMBL" id="BMMN01000011">
    <property type="protein sequence ID" value="GGO23877.1"/>
    <property type="molecule type" value="Genomic_DNA"/>
</dbReference>
<dbReference type="PANTHER" id="PTHR23028:SF53">
    <property type="entry name" value="ACYL_TRANSF_3 DOMAIN-CONTAINING PROTEIN"/>
    <property type="match status" value="1"/>
</dbReference>
<evidence type="ECO:0000313" key="4">
    <source>
        <dbReference type="EMBL" id="GGO23877.1"/>
    </source>
</evidence>
<dbReference type="PANTHER" id="PTHR23028">
    <property type="entry name" value="ACETYLTRANSFERASE"/>
    <property type="match status" value="1"/>
</dbReference>
<accession>A0A8H9H8B0</accession>
<evidence type="ECO:0000256" key="2">
    <source>
        <dbReference type="SAM" id="Phobius"/>
    </source>
</evidence>
<dbReference type="GO" id="GO:0016020">
    <property type="term" value="C:membrane"/>
    <property type="evidence" value="ECO:0007669"/>
    <property type="project" value="TreeGrafter"/>
</dbReference>
<dbReference type="InterPro" id="IPR050879">
    <property type="entry name" value="Acyltransferase_3"/>
</dbReference>
<dbReference type="AlphaFoldDB" id="A0A8H9H8B0"/>
<dbReference type="InterPro" id="IPR002656">
    <property type="entry name" value="Acyl_transf_3_dom"/>
</dbReference>
<feature type="transmembrane region" description="Helical" evidence="2">
    <location>
        <begin position="94"/>
        <end position="119"/>
    </location>
</feature>
<feature type="transmembrane region" description="Helical" evidence="2">
    <location>
        <begin position="56"/>
        <end position="74"/>
    </location>
</feature>
<sequence length="429" mass="47304">MNHPVTQPVRQSAPPQSALTPAAPTQSAPTPAAPNAAPVRGAAAAVRSRRLVELDVLRFVAAFAVMSFHFMAASKSLWDEYPTKLFEPVARLTTLGILGVELFFLISGFVILMSVWGHTVGEFAVSRVSRLYPAYWFAVLMIFIMYRFSGVAGFDPKLGDGEYLLNLTMFQGAFGVGHAGGVFWSLWVELRFYVLMALFSLVGITLRRCLVFLTAWVGLALLAEFTQNETLVFVFMPRQAPYFIAGMAFFLIHRFGVRSGAFVPWLLVAAGYGMSLYAAMERVGERVRLVGIKHYPAPPEAVVVAITVVYLLMAAVALGWLRWVRWRRLVTLGALTYPLYLVHQTVSAVVIPAYRDVIDPWPLVAITMGISIGLGYLIYRMVDKPGQRWLRARLGALLGRFRGSRPRGRGGSSRTTAAIPAQSPEASVP</sequence>
<feature type="region of interest" description="Disordered" evidence="1">
    <location>
        <begin position="405"/>
        <end position="429"/>
    </location>
</feature>
<gene>
    <name evidence="4" type="ORF">GCM10011574_53750</name>
</gene>
<feature type="transmembrane region" description="Helical" evidence="2">
    <location>
        <begin position="239"/>
        <end position="255"/>
    </location>
</feature>
<keyword evidence="2" id="KW-0812">Transmembrane</keyword>
<feature type="compositionally biased region" description="Low complexity" evidence="1">
    <location>
        <begin position="18"/>
        <end position="36"/>
    </location>
</feature>
<keyword evidence="5" id="KW-1185">Reference proteome</keyword>
<feature type="compositionally biased region" description="Polar residues" evidence="1">
    <location>
        <begin position="1"/>
        <end position="17"/>
    </location>
</feature>
<evidence type="ECO:0000313" key="5">
    <source>
        <dbReference type="Proteomes" id="UP000653480"/>
    </source>
</evidence>
<feature type="transmembrane region" description="Helical" evidence="2">
    <location>
        <begin position="194"/>
        <end position="219"/>
    </location>
</feature>
<evidence type="ECO:0000259" key="3">
    <source>
        <dbReference type="Pfam" id="PF01757"/>
    </source>
</evidence>
<feature type="transmembrane region" description="Helical" evidence="2">
    <location>
        <begin position="300"/>
        <end position="323"/>
    </location>
</feature>
<feature type="region of interest" description="Disordered" evidence="1">
    <location>
        <begin position="1"/>
        <end position="36"/>
    </location>
</feature>
<proteinExistence type="predicted"/>
<reference evidence="4" key="1">
    <citation type="journal article" date="2014" name="Int. J. Syst. Evol. Microbiol.">
        <title>Complete genome sequence of Corynebacterium casei LMG S-19264T (=DSM 44701T), isolated from a smear-ripened cheese.</title>
        <authorList>
            <consortium name="US DOE Joint Genome Institute (JGI-PGF)"/>
            <person name="Walter F."/>
            <person name="Albersmeier A."/>
            <person name="Kalinowski J."/>
            <person name="Ruckert C."/>
        </authorList>
    </citation>
    <scope>NUCLEOTIDE SEQUENCE</scope>
    <source>
        <strain evidence="4">CGMCC 4.7138</strain>
    </source>
</reference>
<comment type="caution">
    <text evidence="4">The sequence shown here is derived from an EMBL/GenBank/DDBJ whole genome shotgun (WGS) entry which is preliminary data.</text>
</comment>
<name>A0A8H9H8B0_9ACTN</name>
<dbReference type="Pfam" id="PF01757">
    <property type="entry name" value="Acyl_transf_3"/>
    <property type="match status" value="1"/>
</dbReference>
<feature type="transmembrane region" description="Helical" evidence="2">
    <location>
        <begin position="335"/>
        <end position="354"/>
    </location>
</feature>
<organism evidence="4 5">
    <name type="scientific">Microbispora bryophytorum</name>
    <dbReference type="NCBI Taxonomy" id="1460882"/>
    <lineage>
        <taxon>Bacteria</taxon>
        <taxon>Bacillati</taxon>
        <taxon>Actinomycetota</taxon>
        <taxon>Actinomycetes</taxon>
        <taxon>Streptosporangiales</taxon>
        <taxon>Streptosporangiaceae</taxon>
        <taxon>Microbispora</taxon>
    </lineage>
</organism>
<feature type="domain" description="Acyltransferase 3" evidence="3">
    <location>
        <begin position="52"/>
        <end position="380"/>
    </location>
</feature>
<reference evidence="4" key="2">
    <citation type="submission" date="2020-09" db="EMBL/GenBank/DDBJ databases">
        <authorList>
            <person name="Sun Q."/>
            <person name="Zhou Y."/>
        </authorList>
    </citation>
    <scope>NUCLEOTIDE SEQUENCE</scope>
    <source>
        <strain evidence="4">CGMCC 4.7138</strain>
    </source>
</reference>